<evidence type="ECO:0000256" key="1">
    <source>
        <dbReference type="SAM" id="MobiDB-lite"/>
    </source>
</evidence>
<feature type="compositionally biased region" description="Basic and acidic residues" evidence="1">
    <location>
        <begin position="89"/>
        <end position="98"/>
    </location>
</feature>
<organism evidence="2 3">
    <name type="scientific">Paenibacillus solani</name>
    <dbReference type="NCBI Taxonomy" id="1705565"/>
    <lineage>
        <taxon>Bacteria</taxon>
        <taxon>Bacillati</taxon>
        <taxon>Bacillota</taxon>
        <taxon>Bacilli</taxon>
        <taxon>Bacillales</taxon>
        <taxon>Paenibacillaceae</taxon>
        <taxon>Paenibacillus</taxon>
    </lineage>
</organism>
<evidence type="ECO:0000313" key="3">
    <source>
        <dbReference type="Proteomes" id="UP000036932"/>
    </source>
</evidence>
<feature type="region of interest" description="Disordered" evidence="1">
    <location>
        <begin position="26"/>
        <end position="98"/>
    </location>
</feature>
<dbReference type="RefSeq" id="WP_054404342.1">
    <property type="nucleotide sequence ID" value="NZ_LIUT01000005.1"/>
</dbReference>
<comment type="caution">
    <text evidence="2">The sequence shown here is derived from an EMBL/GenBank/DDBJ whole genome shotgun (WGS) entry which is preliminary data.</text>
</comment>
<feature type="compositionally biased region" description="Low complexity" evidence="1">
    <location>
        <begin position="71"/>
        <end position="83"/>
    </location>
</feature>
<dbReference type="Proteomes" id="UP000036932">
    <property type="component" value="Unassembled WGS sequence"/>
</dbReference>
<proteinExistence type="predicted"/>
<accession>A0A0M1NIZ1</accession>
<keyword evidence="3" id="KW-1185">Reference proteome</keyword>
<feature type="compositionally biased region" description="Basic and acidic residues" evidence="1">
    <location>
        <begin position="122"/>
        <end position="150"/>
    </location>
</feature>
<dbReference type="OrthoDB" id="9891432at2"/>
<evidence type="ECO:0000313" key="2">
    <source>
        <dbReference type="EMBL" id="KOR82015.1"/>
    </source>
</evidence>
<dbReference type="PATRIC" id="fig|1705565.3.peg.88"/>
<protein>
    <submittedName>
        <fullName evidence="2">Uncharacterized protein</fullName>
    </submittedName>
</protein>
<gene>
    <name evidence="2" type="ORF">AM231_20845</name>
</gene>
<sequence length="150" mass="16389">MTIAFVVLAIAALIFLFVYNSRAAKRTGKRQEARDESAKETSTISEAPIAVSIQDPPPAVERTSVVSPESPRAAAPKAANRAALTEAELEAHRSASEGDKAYREALRKFAGYAPEEVQQSKVEMKPDPSSDDAYREALRAMARNQEKKKN</sequence>
<name>A0A0M1NIZ1_9BACL</name>
<feature type="region of interest" description="Disordered" evidence="1">
    <location>
        <begin position="113"/>
        <end position="150"/>
    </location>
</feature>
<reference evidence="3" key="1">
    <citation type="submission" date="2015-08" db="EMBL/GenBank/DDBJ databases">
        <title>Genome sequencing project for genomic taxonomy and phylogenomics of Bacillus-like bacteria.</title>
        <authorList>
            <person name="Liu B."/>
            <person name="Wang J."/>
            <person name="Zhu Y."/>
            <person name="Liu G."/>
            <person name="Chen Q."/>
            <person name="Chen Z."/>
            <person name="Lan J."/>
            <person name="Che J."/>
            <person name="Ge C."/>
            <person name="Shi H."/>
            <person name="Pan Z."/>
            <person name="Liu X."/>
        </authorList>
    </citation>
    <scope>NUCLEOTIDE SEQUENCE [LARGE SCALE GENOMIC DNA]</scope>
    <source>
        <strain evidence="3">FJAT-22460</strain>
    </source>
</reference>
<dbReference type="EMBL" id="LIUT01000005">
    <property type="protein sequence ID" value="KOR82015.1"/>
    <property type="molecule type" value="Genomic_DNA"/>
</dbReference>
<feature type="compositionally biased region" description="Basic and acidic residues" evidence="1">
    <location>
        <begin position="29"/>
        <end position="39"/>
    </location>
</feature>
<dbReference type="AlphaFoldDB" id="A0A0M1NIZ1"/>